<comment type="caution">
    <text evidence="1">The sequence shown here is derived from an EMBL/GenBank/DDBJ whole genome shotgun (WGS) entry which is preliminary data.</text>
</comment>
<dbReference type="EMBL" id="JACKWZ010000004">
    <property type="protein sequence ID" value="KAF9424274.1"/>
    <property type="molecule type" value="Genomic_DNA"/>
</dbReference>
<evidence type="ECO:0000313" key="1">
    <source>
        <dbReference type="EMBL" id="KAF9424274.1"/>
    </source>
</evidence>
<protein>
    <submittedName>
        <fullName evidence="1">Uncharacterized protein</fullName>
    </submittedName>
</protein>
<organism evidence="1 2">
    <name type="scientific">Spodoptera exigua</name>
    <name type="common">Beet armyworm</name>
    <name type="synonym">Noctua fulgens</name>
    <dbReference type="NCBI Taxonomy" id="7107"/>
    <lineage>
        <taxon>Eukaryota</taxon>
        <taxon>Metazoa</taxon>
        <taxon>Ecdysozoa</taxon>
        <taxon>Arthropoda</taxon>
        <taxon>Hexapoda</taxon>
        <taxon>Insecta</taxon>
        <taxon>Pterygota</taxon>
        <taxon>Neoptera</taxon>
        <taxon>Endopterygota</taxon>
        <taxon>Lepidoptera</taxon>
        <taxon>Glossata</taxon>
        <taxon>Ditrysia</taxon>
        <taxon>Noctuoidea</taxon>
        <taxon>Noctuidae</taxon>
        <taxon>Amphipyrinae</taxon>
        <taxon>Spodoptera</taxon>
    </lineage>
</organism>
<sequence>MILIGATDVPVAGNVPLGARFMEASEMIKPLVCIRLWRQSETRTVNTAHYYAVFCFRIFNVRKFK</sequence>
<evidence type="ECO:0000313" key="2">
    <source>
        <dbReference type="Proteomes" id="UP000648187"/>
    </source>
</evidence>
<reference evidence="1" key="1">
    <citation type="submission" date="2020-08" db="EMBL/GenBank/DDBJ databases">
        <title>Spodoptera exigua strain:BAW_Kor-Di-RS1 Genome sequencing and assembly.</title>
        <authorList>
            <person name="Kim J."/>
            <person name="Nam H.Y."/>
            <person name="Kwon M."/>
            <person name="Choi J.H."/>
            <person name="Cho S.R."/>
            <person name="Kim G.-H."/>
        </authorList>
    </citation>
    <scope>NUCLEOTIDE SEQUENCE</scope>
    <source>
        <strain evidence="1">BAW_Kor-Di-RS1</strain>
        <tissue evidence="1">Whole-body</tissue>
    </source>
</reference>
<gene>
    <name evidence="1" type="ORF">HW555_000667</name>
</gene>
<dbReference type="AlphaFoldDB" id="A0A835GS75"/>
<name>A0A835GS75_SPOEX</name>
<accession>A0A835GS75</accession>
<dbReference type="Proteomes" id="UP000648187">
    <property type="component" value="Unassembled WGS sequence"/>
</dbReference>
<proteinExistence type="predicted"/>
<keyword evidence="2" id="KW-1185">Reference proteome</keyword>